<protein>
    <recommendedName>
        <fullName evidence="3">Right handed beta helix domain-containing protein</fullName>
    </recommendedName>
</protein>
<reference evidence="1 2" key="1">
    <citation type="submission" date="2017-10" db="EMBL/GenBank/DDBJ databases">
        <title>Sedimentibacterium mangrovi gen. nov., sp. nov., a novel member of family Phyllobacteriacea isolated from mangrove sediment.</title>
        <authorList>
            <person name="Liao H."/>
            <person name="Tian Y."/>
        </authorList>
    </citation>
    <scope>NUCLEOTIDE SEQUENCE [LARGE SCALE GENOMIC DNA]</scope>
    <source>
        <strain evidence="1 2">X9-2-2</strain>
    </source>
</reference>
<accession>A0A2G1QM12</accession>
<dbReference type="EMBL" id="PDVP01000007">
    <property type="protein sequence ID" value="PHP66563.1"/>
    <property type="molecule type" value="Genomic_DNA"/>
</dbReference>
<evidence type="ECO:0008006" key="3">
    <source>
        <dbReference type="Google" id="ProtNLM"/>
    </source>
</evidence>
<evidence type="ECO:0000313" key="1">
    <source>
        <dbReference type="EMBL" id="PHP66563.1"/>
    </source>
</evidence>
<dbReference type="InterPro" id="IPR011050">
    <property type="entry name" value="Pectin_lyase_fold/virulence"/>
</dbReference>
<dbReference type="AlphaFoldDB" id="A0A2G1QM12"/>
<dbReference type="InterPro" id="IPR012334">
    <property type="entry name" value="Pectin_lyas_fold"/>
</dbReference>
<evidence type="ECO:0000313" key="2">
    <source>
        <dbReference type="Proteomes" id="UP000221168"/>
    </source>
</evidence>
<sequence length="316" mass="33106">MGNVNMKPGVHLEGAGEYQTILRPVANNDKVLQYTAGATVNDIGLRKLGFDVNGKTNVTAIHLDGTDNAKRISGLNLKDLRISGAFVRGVYMRYCVNSGLQNIYQILVHDAFQLVESADSNLDDCEAQLGDGYGFLIQGGAGAFDEGVRMTKCITNGQAYGLSVSGQGWGNAAACSFTTAANGPLVLAGAENWDFSACEFSTAGGTPAAPAAQMDSACLDIGFASCKFILSTFGLILGGYRHNVVGCRFKANSNVDLQLTNASLCTAHANTMDSEGSTYSISESGSSDANSFVGNVENGLENIIGANSNSQGRIQY</sequence>
<organism evidence="1 2">
    <name type="scientific">Zhengella mangrovi</name>
    <dbReference type="NCBI Taxonomy" id="1982044"/>
    <lineage>
        <taxon>Bacteria</taxon>
        <taxon>Pseudomonadati</taxon>
        <taxon>Pseudomonadota</taxon>
        <taxon>Alphaproteobacteria</taxon>
        <taxon>Hyphomicrobiales</taxon>
        <taxon>Notoacmeibacteraceae</taxon>
        <taxon>Zhengella</taxon>
    </lineage>
</organism>
<keyword evidence="2" id="KW-1185">Reference proteome</keyword>
<dbReference type="Proteomes" id="UP000221168">
    <property type="component" value="Unassembled WGS sequence"/>
</dbReference>
<comment type="caution">
    <text evidence="1">The sequence shown here is derived from an EMBL/GenBank/DDBJ whole genome shotgun (WGS) entry which is preliminary data.</text>
</comment>
<proteinExistence type="predicted"/>
<name>A0A2G1QM12_9HYPH</name>
<gene>
    <name evidence="1" type="ORF">CSC94_12805</name>
</gene>
<dbReference type="Gene3D" id="2.160.20.10">
    <property type="entry name" value="Single-stranded right-handed beta-helix, Pectin lyase-like"/>
    <property type="match status" value="1"/>
</dbReference>
<dbReference type="SUPFAM" id="SSF51126">
    <property type="entry name" value="Pectin lyase-like"/>
    <property type="match status" value="1"/>
</dbReference>